<dbReference type="GO" id="GO:0005811">
    <property type="term" value="C:lipid droplet"/>
    <property type="evidence" value="ECO:0007669"/>
    <property type="project" value="TreeGrafter"/>
</dbReference>
<dbReference type="InterPro" id="IPR029058">
    <property type="entry name" value="AB_hydrolase_fold"/>
</dbReference>
<dbReference type="PANTHER" id="PTHR42886">
    <property type="entry name" value="RE40534P-RELATED"/>
    <property type="match status" value="1"/>
</dbReference>
<dbReference type="GO" id="GO:0052689">
    <property type="term" value="F:carboxylic ester hydrolase activity"/>
    <property type="evidence" value="ECO:0007669"/>
    <property type="project" value="TreeGrafter"/>
</dbReference>
<dbReference type="Gene3D" id="3.40.50.1820">
    <property type="entry name" value="alpha/beta hydrolase"/>
    <property type="match status" value="1"/>
</dbReference>
<dbReference type="AlphaFoldDB" id="A0AAV6VXA6"/>
<dbReference type="GO" id="GO:0042171">
    <property type="term" value="F:lysophosphatidic acid acyltransferase activity"/>
    <property type="evidence" value="ECO:0007669"/>
    <property type="project" value="TreeGrafter"/>
</dbReference>
<reference evidence="3 4" key="1">
    <citation type="journal article" date="2022" name="Nat. Ecol. Evol.">
        <title>A masculinizing supergene underlies an exaggerated male reproductive morph in a spider.</title>
        <authorList>
            <person name="Hendrickx F."/>
            <person name="De Corte Z."/>
            <person name="Sonet G."/>
            <person name="Van Belleghem S.M."/>
            <person name="Kostlbacher S."/>
            <person name="Vangestel C."/>
        </authorList>
    </citation>
    <scope>NUCLEOTIDE SEQUENCE [LARGE SCALE GENOMIC DNA]</scope>
    <source>
        <strain evidence="3">W744_W776</strain>
    </source>
</reference>
<dbReference type="PRINTS" id="PR00111">
    <property type="entry name" value="ABHYDROLASE"/>
</dbReference>
<keyword evidence="4" id="KW-1185">Reference proteome</keyword>
<feature type="domain" description="AB hydrolase-1" evidence="2">
    <location>
        <begin position="130"/>
        <end position="388"/>
    </location>
</feature>
<name>A0AAV6VXA6_9ARAC</name>
<proteinExistence type="inferred from homology"/>
<dbReference type="EMBL" id="JAFNEN010000016">
    <property type="protein sequence ID" value="KAG8200343.1"/>
    <property type="molecule type" value="Genomic_DNA"/>
</dbReference>
<sequence>MANGDIKELQPVGHPRVIDNRPSRPVAPRWVRFSRPTISAFSKAEFLGYLLACVVKIIPAVYNTFCPRWISRWFHWCPTSENKLEEAEKDVLSNLKKPYEASFVNIGKFCGKTDSFIHTVCLNKNSPETPLVLVHGFPCGIGVWVMNLDSISASRPVYAVDLLGFGRSSRSPYSSDALEAEMQFFISLEKWREAVGLEKFILLGHCLGGYITASYALHYPERVSMLILVDPWGLPEKPISLLHRYDIDSWVKFFDSFLRGFNFLASVRAVGPLGPHLVKQFRSDLRRKYGHFLSNPQSMLDYIYHCNVQEPSGEAAFKAMTDPSGWAKHPMMYRLNSLDVKVPITFIYGSRSWVNRQPGLQIKYSRLNSFVDVQVIEGAGHHVYADKPNEFNTLLNRICDSFDNGLIHMRDA</sequence>
<protein>
    <recommendedName>
        <fullName evidence="2">AB hydrolase-1 domain-containing protein</fullName>
    </recommendedName>
</protein>
<dbReference type="InterPro" id="IPR000639">
    <property type="entry name" value="Epox_hydrolase-like"/>
</dbReference>
<dbReference type="SUPFAM" id="SSF53474">
    <property type="entry name" value="alpha/beta-Hydrolases"/>
    <property type="match status" value="1"/>
</dbReference>
<dbReference type="GO" id="GO:0006654">
    <property type="term" value="P:phosphatidic acid biosynthetic process"/>
    <property type="evidence" value="ECO:0007669"/>
    <property type="project" value="TreeGrafter"/>
</dbReference>
<accession>A0AAV6VXA6</accession>
<evidence type="ECO:0000313" key="4">
    <source>
        <dbReference type="Proteomes" id="UP000827092"/>
    </source>
</evidence>
<organism evidence="3 4">
    <name type="scientific">Oedothorax gibbosus</name>
    <dbReference type="NCBI Taxonomy" id="931172"/>
    <lineage>
        <taxon>Eukaryota</taxon>
        <taxon>Metazoa</taxon>
        <taxon>Ecdysozoa</taxon>
        <taxon>Arthropoda</taxon>
        <taxon>Chelicerata</taxon>
        <taxon>Arachnida</taxon>
        <taxon>Araneae</taxon>
        <taxon>Araneomorphae</taxon>
        <taxon>Entelegynae</taxon>
        <taxon>Araneoidea</taxon>
        <taxon>Linyphiidae</taxon>
        <taxon>Erigoninae</taxon>
        <taxon>Oedothorax</taxon>
    </lineage>
</organism>
<dbReference type="Pfam" id="PF00561">
    <property type="entry name" value="Abhydrolase_1"/>
    <property type="match status" value="1"/>
</dbReference>
<comment type="similarity">
    <text evidence="1">Belongs to the peptidase S33 family. ABHD4/ABHD5 subfamily.</text>
</comment>
<evidence type="ECO:0000259" key="2">
    <source>
        <dbReference type="Pfam" id="PF00561"/>
    </source>
</evidence>
<dbReference type="InterPro" id="IPR000073">
    <property type="entry name" value="AB_hydrolase_1"/>
</dbReference>
<evidence type="ECO:0000256" key="1">
    <source>
        <dbReference type="ARBA" id="ARBA00038097"/>
    </source>
</evidence>
<dbReference type="GO" id="GO:0055088">
    <property type="term" value="P:lipid homeostasis"/>
    <property type="evidence" value="ECO:0007669"/>
    <property type="project" value="TreeGrafter"/>
</dbReference>
<comment type="caution">
    <text evidence="3">The sequence shown here is derived from an EMBL/GenBank/DDBJ whole genome shotgun (WGS) entry which is preliminary data.</text>
</comment>
<dbReference type="Proteomes" id="UP000827092">
    <property type="component" value="Unassembled WGS sequence"/>
</dbReference>
<dbReference type="PRINTS" id="PR00412">
    <property type="entry name" value="EPOXHYDRLASE"/>
</dbReference>
<gene>
    <name evidence="3" type="ORF">JTE90_028525</name>
</gene>
<dbReference type="PANTHER" id="PTHR42886:SF29">
    <property type="entry name" value="PUMMELIG, ISOFORM A"/>
    <property type="match status" value="1"/>
</dbReference>
<dbReference type="GO" id="GO:0005739">
    <property type="term" value="C:mitochondrion"/>
    <property type="evidence" value="ECO:0007669"/>
    <property type="project" value="TreeGrafter"/>
</dbReference>
<evidence type="ECO:0000313" key="3">
    <source>
        <dbReference type="EMBL" id="KAG8200343.1"/>
    </source>
</evidence>